<evidence type="ECO:0000256" key="4">
    <source>
        <dbReference type="ARBA" id="ARBA00022980"/>
    </source>
</evidence>
<dbReference type="GO" id="GO:0003735">
    <property type="term" value="F:structural constituent of ribosome"/>
    <property type="evidence" value="ECO:0007669"/>
    <property type="project" value="InterPro"/>
</dbReference>
<dbReference type="AlphaFoldDB" id="A0A9P8P3Q9"/>
<comment type="subcellular location">
    <subcellularLocation>
        <location evidence="1">Mitochondrion</location>
    </subcellularLocation>
</comment>
<dbReference type="GO" id="GO:0006412">
    <property type="term" value="P:translation"/>
    <property type="evidence" value="ECO:0007669"/>
    <property type="project" value="InterPro"/>
</dbReference>
<protein>
    <recommendedName>
        <fullName evidence="7">Large ribosomal subunit protein bL27m</fullName>
    </recommendedName>
    <alternativeName>
        <fullName evidence="8">54S ribosomal protein L2, mitochondrial</fullName>
    </alternativeName>
</protein>
<feature type="domain" description="Large ribosomal subunit protein bL27m C-terminal" evidence="10">
    <location>
        <begin position="139"/>
        <end position="375"/>
    </location>
</feature>
<evidence type="ECO:0000313" key="12">
    <source>
        <dbReference type="Proteomes" id="UP000788993"/>
    </source>
</evidence>
<dbReference type="FunFam" id="2.40.50.100:FF:000042">
    <property type="entry name" value="50S ribosomal protein L27"/>
    <property type="match status" value="1"/>
</dbReference>
<dbReference type="Pfam" id="PF01016">
    <property type="entry name" value="Ribosomal_L27"/>
    <property type="match status" value="1"/>
</dbReference>
<organism evidence="11 12">
    <name type="scientific">Ogataea polymorpha</name>
    <dbReference type="NCBI Taxonomy" id="460523"/>
    <lineage>
        <taxon>Eukaryota</taxon>
        <taxon>Fungi</taxon>
        <taxon>Dikarya</taxon>
        <taxon>Ascomycota</taxon>
        <taxon>Saccharomycotina</taxon>
        <taxon>Pichiomycetes</taxon>
        <taxon>Pichiales</taxon>
        <taxon>Pichiaceae</taxon>
        <taxon>Ogataea</taxon>
    </lineage>
</organism>
<proteinExistence type="inferred from homology"/>
<comment type="similarity">
    <text evidence="2">Belongs to the bacterial ribosomal protein bL27 family.</text>
</comment>
<reference evidence="11" key="2">
    <citation type="submission" date="2021-01" db="EMBL/GenBank/DDBJ databases">
        <authorList>
            <person name="Schikora-Tamarit M.A."/>
        </authorList>
    </citation>
    <scope>NUCLEOTIDE SEQUENCE</scope>
    <source>
        <strain evidence="11">NCAIM Y.01608</strain>
    </source>
</reference>
<dbReference type="GO" id="GO:0005762">
    <property type="term" value="C:mitochondrial large ribosomal subunit"/>
    <property type="evidence" value="ECO:0007669"/>
    <property type="project" value="TreeGrafter"/>
</dbReference>
<keyword evidence="4" id="KW-0689">Ribosomal protein</keyword>
<evidence type="ECO:0000256" key="3">
    <source>
        <dbReference type="ARBA" id="ARBA00022946"/>
    </source>
</evidence>
<dbReference type="PROSITE" id="PS00831">
    <property type="entry name" value="RIBOSOMAL_L27"/>
    <property type="match status" value="1"/>
</dbReference>
<feature type="compositionally biased region" description="Basic and acidic residues" evidence="9">
    <location>
        <begin position="41"/>
        <end position="57"/>
    </location>
</feature>
<evidence type="ECO:0000256" key="1">
    <source>
        <dbReference type="ARBA" id="ARBA00004173"/>
    </source>
</evidence>
<evidence type="ECO:0000313" key="11">
    <source>
        <dbReference type="EMBL" id="KAH3664496.1"/>
    </source>
</evidence>
<dbReference type="PRINTS" id="PR00063">
    <property type="entry name" value="RIBOSOMALL27"/>
</dbReference>
<evidence type="ECO:0000256" key="2">
    <source>
        <dbReference type="ARBA" id="ARBA00010797"/>
    </source>
</evidence>
<dbReference type="Gene3D" id="2.40.50.100">
    <property type="match status" value="1"/>
</dbReference>
<evidence type="ECO:0000256" key="7">
    <source>
        <dbReference type="ARBA" id="ARBA00035267"/>
    </source>
</evidence>
<reference evidence="11" key="1">
    <citation type="journal article" date="2021" name="Open Biol.">
        <title>Shared evolutionary footprints suggest mitochondrial oxidative damage underlies multiple complex I losses in fungi.</title>
        <authorList>
            <person name="Schikora-Tamarit M.A."/>
            <person name="Marcet-Houben M."/>
            <person name="Nosek J."/>
            <person name="Gabaldon T."/>
        </authorList>
    </citation>
    <scope>NUCLEOTIDE SEQUENCE</scope>
    <source>
        <strain evidence="11">NCAIM Y.01608</strain>
    </source>
</reference>
<keyword evidence="6" id="KW-0687">Ribonucleoprotein</keyword>
<accession>A0A9P8P3Q9</accession>
<comment type="caution">
    <text evidence="11">The sequence shown here is derived from an EMBL/GenBank/DDBJ whole genome shotgun (WGS) entry which is preliminary data.</text>
</comment>
<sequence length="376" mass="43453">MFSSKIVSLVCDRVKTSLSVGHQSIFQVRTATKRAGGSRTHMKDSAGRRLGPKKHEGESVDVGEIIMRQRGTRWYPGENAGIGKDHTIFALEPGFVRYYLDPFHPKRKFIGVVLKRSDRLPYPHFDPRKRRFGRHIIKKPEAAEAELEFQSRKESQILPELLKGVEEREQKRKARLIQLKDQLSQFMELESEEQKNLAAGRLLQIDRFLRGGKSQEDAQVQTTYNHLYELKLQLRRNEISQEQYDTLSSEYKSLAESVDSSIMFDAFFELCAYKTPETIKSNQEAAIAELNKLVIPNQPRTKELKDQVFAILRSQDNCFTLSQQLALKRKYLKPVLPEVDGLVLDKPEKDAVAITRINYDTRRIETVYRPKEAFLP</sequence>
<evidence type="ECO:0000259" key="10">
    <source>
        <dbReference type="Pfam" id="PF18471"/>
    </source>
</evidence>
<keyword evidence="3" id="KW-0809">Transit peptide</keyword>
<evidence type="ECO:0000256" key="9">
    <source>
        <dbReference type="SAM" id="MobiDB-lite"/>
    </source>
</evidence>
<dbReference type="EMBL" id="JAEUBD010001178">
    <property type="protein sequence ID" value="KAH3664496.1"/>
    <property type="molecule type" value="Genomic_DNA"/>
</dbReference>
<feature type="region of interest" description="Disordered" evidence="9">
    <location>
        <begin position="33"/>
        <end position="57"/>
    </location>
</feature>
<dbReference type="Pfam" id="PF18471">
    <property type="entry name" value="Ribosomal_L27_C"/>
    <property type="match status" value="1"/>
</dbReference>
<dbReference type="InterPro" id="IPR041244">
    <property type="entry name" value="Ribosomal_bL27m_C"/>
</dbReference>
<evidence type="ECO:0000256" key="5">
    <source>
        <dbReference type="ARBA" id="ARBA00023128"/>
    </source>
</evidence>
<dbReference type="NCBIfam" id="TIGR00062">
    <property type="entry name" value="L27"/>
    <property type="match status" value="1"/>
</dbReference>
<dbReference type="InterPro" id="IPR018261">
    <property type="entry name" value="Ribosomal_bL27_CS"/>
</dbReference>
<dbReference type="PANTHER" id="PTHR15893">
    <property type="entry name" value="RIBOSOMAL PROTEIN L27"/>
    <property type="match status" value="1"/>
</dbReference>
<dbReference type="PANTHER" id="PTHR15893:SF0">
    <property type="entry name" value="LARGE RIBOSOMAL SUBUNIT PROTEIN BL27M"/>
    <property type="match status" value="1"/>
</dbReference>
<evidence type="ECO:0000256" key="8">
    <source>
        <dbReference type="ARBA" id="ARBA00035465"/>
    </source>
</evidence>
<keyword evidence="12" id="KW-1185">Reference proteome</keyword>
<gene>
    <name evidence="11" type="ORF">OGATHE_003311</name>
</gene>
<dbReference type="InterPro" id="IPR001684">
    <property type="entry name" value="Ribosomal_bL27"/>
</dbReference>
<keyword evidence="5" id="KW-0496">Mitochondrion</keyword>
<name>A0A9P8P3Q9_9ASCO</name>
<dbReference type="SUPFAM" id="SSF110324">
    <property type="entry name" value="Ribosomal L27 protein-like"/>
    <property type="match status" value="1"/>
</dbReference>
<dbReference type="Proteomes" id="UP000788993">
    <property type="component" value="Unassembled WGS sequence"/>
</dbReference>
<evidence type="ECO:0000256" key="6">
    <source>
        <dbReference type="ARBA" id="ARBA00023274"/>
    </source>
</evidence>